<evidence type="ECO:0000313" key="1">
    <source>
        <dbReference type="EMBL" id="TFK76733.1"/>
    </source>
</evidence>
<keyword evidence="2" id="KW-1185">Reference proteome</keyword>
<reference evidence="1 2" key="1">
    <citation type="journal article" date="2019" name="Nat. Ecol. Evol.">
        <title>Megaphylogeny resolves global patterns of mushroom evolution.</title>
        <authorList>
            <person name="Varga T."/>
            <person name="Krizsan K."/>
            <person name="Foldi C."/>
            <person name="Dima B."/>
            <person name="Sanchez-Garcia M."/>
            <person name="Sanchez-Ramirez S."/>
            <person name="Szollosi G.J."/>
            <person name="Szarkandi J.G."/>
            <person name="Papp V."/>
            <person name="Albert L."/>
            <person name="Andreopoulos W."/>
            <person name="Angelini C."/>
            <person name="Antonin V."/>
            <person name="Barry K.W."/>
            <person name="Bougher N.L."/>
            <person name="Buchanan P."/>
            <person name="Buyck B."/>
            <person name="Bense V."/>
            <person name="Catcheside P."/>
            <person name="Chovatia M."/>
            <person name="Cooper J."/>
            <person name="Damon W."/>
            <person name="Desjardin D."/>
            <person name="Finy P."/>
            <person name="Geml J."/>
            <person name="Haridas S."/>
            <person name="Hughes K."/>
            <person name="Justo A."/>
            <person name="Karasinski D."/>
            <person name="Kautmanova I."/>
            <person name="Kiss B."/>
            <person name="Kocsube S."/>
            <person name="Kotiranta H."/>
            <person name="LaButti K.M."/>
            <person name="Lechner B.E."/>
            <person name="Liimatainen K."/>
            <person name="Lipzen A."/>
            <person name="Lukacs Z."/>
            <person name="Mihaltcheva S."/>
            <person name="Morgado L.N."/>
            <person name="Niskanen T."/>
            <person name="Noordeloos M.E."/>
            <person name="Ohm R.A."/>
            <person name="Ortiz-Santana B."/>
            <person name="Ovrebo C."/>
            <person name="Racz N."/>
            <person name="Riley R."/>
            <person name="Savchenko A."/>
            <person name="Shiryaev A."/>
            <person name="Soop K."/>
            <person name="Spirin V."/>
            <person name="Szebenyi C."/>
            <person name="Tomsovsky M."/>
            <person name="Tulloss R.E."/>
            <person name="Uehling J."/>
            <person name="Grigoriev I.V."/>
            <person name="Vagvolgyi C."/>
            <person name="Papp T."/>
            <person name="Martin F.M."/>
            <person name="Miettinen O."/>
            <person name="Hibbett D.S."/>
            <person name="Nagy L.G."/>
        </authorList>
    </citation>
    <scope>NUCLEOTIDE SEQUENCE [LARGE SCALE GENOMIC DNA]</scope>
    <source>
        <strain evidence="1 2">NL-1719</strain>
    </source>
</reference>
<proteinExistence type="predicted"/>
<dbReference type="EMBL" id="ML208259">
    <property type="protein sequence ID" value="TFK76733.1"/>
    <property type="molecule type" value="Genomic_DNA"/>
</dbReference>
<evidence type="ECO:0000313" key="2">
    <source>
        <dbReference type="Proteomes" id="UP000308600"/>
    </source>
</evidence>
<dbReference type="Proteomes" id="UP000308600">
    <property type="component" value="Unassembled WGS sequence"/>
</dbReference>
<name>A0ACD3BF43_9AGAR</name>
<organism evidence="1 2">
    <name type="scientific">Pluteus cervinus</name>
    <dbReference type="NCBI Taxonomy" id="181527"/>
    <lineage>
        <taxon>Eukaryota</taxon>
        <taxon>Fungi</taxon>
        <taxon>Dikarya</taxon>
        <taxon>Basidiomycota</taxon>
        <taxon>Agaricomycotina</taxon>
        <taxon>Agaricomycetes</taxon>
        <taxon>Agaricomycetidae</taxon>
        <taxon>Agaricales</taxon>
        <taxon>Pluteineae</taxon>
        <taxon>Pluteaceae</taxon>
        <taxon>Pluteus</taxon>
    </lineage>
</organism>
<protein>
    <submittedName>
        <fullName evidence="1">Uncharacterized protein</fullName>
    </submittedName>
</protein>
<accession>A0ACD3BF43</accession>
<sequence length="436" mass="49879">MVPPHFLVFPVELIERVLIASCPQDVASFSMTCSAAYHLVHRSTDQFLWRQLFLLHPFDDPRRSLAHDESKAPDSIDWKSELLRRMKARMIAFSQPPLIYEHKRALETFIAMVGEALPAKDSQESRTNEPSHNLLWLHDVLDKSRILDSTPLPNEARLYARLRSYLALTLDTGKDEKTQARLRKRRVKSRSYVYDLRKYNSETSWGPYMAHGRVNWVHVEHLMNVVLMNLGELPGTWAHTKPPLGLQATRPYSAPGIRSSVDWAGIEGTWRRYVCFMDYRDLFAFNYPPNEAHDPAVFEDPRFREATKLIEVKLRIVSRQAMRFHLPPSTDRLAGPDPRYPPLCFSGSAKGVQGNEAVIEGMVRMGVDGVARWQFVSVYDGYTQWSSDGIQVGNVGSAMGVVGVWTTALHDQGDPVGPFWLWKVEEDDPTHLMEYT</sequence>
<gene>
    <name evidence="1" type="ORF">BDN72DRAFT_829885</name>
</gene>